<dbReference type="Gene3D" id="2.60.40.10">
    <property type="entry name" value="Immunoglobulins"/>
    <property type="match status" value="1"/>
</dbReference>
<evidence type="ECO:0000256" key="4">
    <source>
        <dbReference type="ARBA" id="ARBA00023277"/>
    </source>
</evidence>
<dbReference type="GO" id="GO:0030245">
    <property type="term" value="P:cellulose catabolic process"/>
    <property type="evidence" value="ECO:0007669"/>
    <property type="project" value="UniProtKB-KW"/>
</dbReference>
<name>A0A6L6PCH6_9BURK</name>
<keyword evidence="3" id="KW-0136">Cellulose degradation</keyword>
<keyword evidence="11" id="KW-1185">Reference proteome</keyword>
<dbReference type="GO" id="GO:0009986">
    <property type="term" value="C:cell surface"/>
    <property type="evidence" value="ECO:0007669"/>
    <property type="project" value="TreeGrafter"/>
</dbReference>
<dbReference type="GO" id="GO:0005576">
    <property type="term" value="C:extracellular region"/>
    <property type="evidence" value="ECO:0007669"/>
    <property type="project" value="TreeGrafter"/>
</dbReference>
<dbReference type="InterPro" id="IPR013783">
    <property type="entry name" value="Ig-like_fold"/>
</dbReference>
<dbReference type="InterPro" id="IPR013424">
    <property type="entry name" value="Ice-binding_C"/>
</dbReference>
<dbReference type="NCBIfam" id="TIGR02595">
    <property type="entry name" value="PEP_CTERM"/>
    <property type="match status" value="1"/>
</dbReference>
<proteinExistence type="inferred from homology"/>
<comment type="caution">
    <text evidence="10">The sequence shown here is derived from an EMBL/GenBank/DDBJ whole genome shotgun (WGS) entry which is preliminary data.</text>
</comment>
<organism evidence="10 11">
    <name type="scientific">Duganella radicis</name>
    <dbReference type="NCBI Taxonomy" id="551988"/>
    <lineage>
        <taxon>Bacteria</taxon>
        <taxon>Pseudomonadati</taxon>
        <taxon>Pseudomonadota</taxon>
        <taxon>Betaproteobacteria</taxon>
        <taxon>Burkholderiales</taxon>
        <taxon>Oxalobacteraceae</taxon>
        <taxon>Telluria group</taxon>
        <taxon>Duganella</taxon>
    </lineage>
</organism>
<keyword evidence="5" id="KW-0326">Glycosidase</keyword>
<keyword evidence="6" id="KW-0624">Polysaccharide degradation</keyword>
<protein>
    <submittedName>
        <fullName evidence="10">Cellulase family glycosylhydrolase</fullName>
    </submittedName>
</protein>
<reference evidence="10 11" key="1">
    <citation type="submission" date="2019-11" db="EMBL/GenBank/DDBJ databases">
        <title>Type strains purchased from KCTC, JCM and DSMZ.</title>
        <authorList>
            <person name="Lu H."/>
        </authorList>
    </citation>
    <scope>NUCLEOTIDE SEQUENCE [LARGE SCALE GENOMIC DNA]</scope>
    <source>
        <strain evidence="10 11">KCTC 22382</strain>
    </source>
</reference>
<dbReference type="Pfam" id="PF00150">
    <property type="entry name" value="Cellulase"/>
    <property type="match status" value="1"/>
</dbReference>
<evidence type="ECO:0000256" key="7">
    <source>
        <dbReference type="SAM" id="SignalP"/>
    </source>
</evidence>
<dbReference type="InterPro" id="IPR001547">
    <property type="entry name" value="Glyco_hydro_5"/>
</dbReference>
<evidence type="ECO:0000256" key="3">
    <source>
        <dbReference type="ARBA" id="ARBA00023001"/>
    </source>
</evidence>
<keyword evidence="7" id="KW-0732">Signal</keyword>
<evidence type="ECO:0000256" key="5">
    <source>
        <dbReference type="ARBA" id="ARBA00023295"/>
    </source>
</evidence>
<evidence type="ECO:0000256" key="2">
    <source>
        <dbReference type="ARBA" id="ARBA00022801"/>
    </source>
</evidence>
<evidence type="ECO:0000259" key="9">
    <source>
        <dbReference type="Pfam" id="PF07589"/>
    </source>
</evidence>
<dbReference type="SUPFAM" id="SSF51445">
    <property type="entry name" value="(Trans)glycosidases"/>
    <property type="match status" value="1"/>
</dbReference>
<dbReference type="PANTHER" id="PTHR31297:SF41">
    <property type="entry name" value="ENDOGLUCANASE, PUTATIVE (AFU_ORTHOLOGUE AFUA_5G01830)-RELATED"/>
    <property type="match status" value="1"/>
</dbReference>
<feature type="domain" description="Ice-binding protein C-terminal" evidence="9">
    <location>
        <begin position="166"/>
        <end position="190"/>
    </location>
</feature>
<dbReference type="Pfam" id="PF07589">
    <property type="entry name" value="PEP-CTERM"/>
    <property type="match status" value="1"/>
</dbReference>
<accession>A0A6L6PCH6</accession>
<dbReference type="OrthoDB" id="9800955at2"/>
<feature type="domain" description="Glycoside hydrolase family 5" evidence="8">
    <location>
        <begin position="331"/>
        <end position="622"/>
    </location>
</feature>
<dbReference type="EMBL" id="WNKY01000001">
    <property type="protein sequence ID" value="MTV36227.1"/>
    <property type="molecule type" value="Genomic_DNA"/>
</dbReference>
<evidence type="ECO:0000256" key="6">
    <source>
        <dbReference type="ARBA" id="ARBA00023326"/>
    </source>
</evidence>
<dbReference type="Proteomes" id="UP000475582">
    <property type="component" value="Unassembled WGS sequence"/>
</dbReference>
<comment type="similarity">
    <text evidence="1">Belongs to the glycosyl hydrolase 5 (cellulase A) family.</text>
</comment>
<dbReference type="Gene3D" id="3.20.20.80">
    <property type="entry name" value="Glycosidases"/>
    <property type="match status" value="1"/>
</dbReference>
<dbReference type="RefSeq" id="WP_155461573.1">
    <property type="nucleotide sequence ID" value="NZ_WNKY01000001.1"/>
</dbReference>
<gene>
    <name evidence="10" type="ORF">GM676_01360</name>
</gene>
<dbReference type="InterPro" id="IPR050386">
    <property type="entry name" value="Glycosyl_hydrolase_5"/>
</dbReference>
<keyword evidence="2 10" id="KW-0378">Hydrolase</keyword>
<evidence type="ECO:0000259" key="8">
    <source>
        <dbReference type="Pfam" id="PF00150"/>
    </source>
</evidence>
<keyword evidence="4" id="KW-0119">Carbohydrate metabolism</keyword>
<feature type="signal peptide" evidence="7">
    <location>
        <begin position="1"/>
        <end position="22"/>
    </location>
</feature>
<feature type="chain" id="PRO_5026647707" evidence="7">
    <location>
        <begin position="23"/>
        <end position="652"/>
    </location>
</feature>
<evidence type="ECO:0000313" key="11">
    <source>
        <dbReference type="Proteomes" id="UP000475582"/>
    </source>
</evidence>
<evidence type="ECO:0000256" key="1">
    <source>
        <dbReference type="ARBA" id="ARBA00005641"/>
    </source>
</evidence>
<dbReference type="GO" id="GO:0008422">
    <property type="term" value="F:beta-glucosidase activity"/>
    <property type="evidence" value="ECO:0007669"/>
    <property type="project" value="TreeGrafter"/>
</dbReference>
<dbReference type="PANTHER" id="PTHR31297">
    <property type="entry name" value="GLUCAN ENDO-1,6-BETA-GLUCOSIDASE B"/>
    <property type="match status" value="1"/>
</dbReference>
<evidence type="ECO:0000313" key="10">
    <source>
        <dbReference type="EMBL" id="MTV36227.1"/>
    </source>
</evidence>
<dbReference type="InterPro" id="IPR017853">
    <property type="entry name" value="GH"/>
</dbReference>
<sequence length="652" mass="69809">MKKFLIGLFAGASLLLATQAQAAPVDFEDLHADGDFAALASPYAGLNWAEDWYYGDSTIEGYDNGAHSGVSFLTNGYGVDNLSVSGTSAFNFKGAWFAAPNTNGAVASWINITAYDAADHVIGSTGNVNIGAGYQWVSANFANVSRLNIARDDGWFVMDDFTVQSAVPEPGTVLMLLAGLGVVAFAARRRGAKAALLPAALLAVACGAAQAQNCGTGGGATVCLSATGSSDNIKLNWTVSGAVTGLQIYRDTDSDATGRSRIAIPSASATTYTDTTPAVGVPYWYWVKFTTATGGSSSGSATAVRVGVIRSLTSVQLSAQMSPGWNLGNSLEAIGGETAWGNPPANQALFNAVKAAGFKTVRIPLSWSQYADANYNISASWMARVKEVVDEARSAGLYVIINVHWDGGWLQPTYAAQSAANARLAKFWTQIANTFKYYDDYLLFAGTNEVMVTNVYSAPTAENIAVQNGFNQVFVNTVRGTGSNNAQRHLIVQGYNTNIDYTYATNTVPSDSASKRMMMEVHFYDPYNFTLNTDSKIWQWGSIATDSTATETWANEAYVDAQFQKMKTRFIDKGVAVVLGEFAASVRTEYDAAGKYRQYWDQYITKSAYQHGMVPVYWDNGPTANHQSGLFNRSTGAQVYPAVISAIVNAAK</sequence>
<dbReference type="AlphaFoldDB" id="A0A6L6PCH6"/>